<dbReference type="GO" id="GO:0000049">
    <property type="term" value="F:tRNA binding"/>
    <property type="evidence" value="ECO:0007669"/>
    <property type="project" value="UniProtKB-UniRule"/>
</dbReference>
<proteinExistence type="inferred from homology"/>
<protein>
    <recommendedName>
        <fullName evidence="15">Phenylalanine--tRNA ligase beta subunit</fullName>
        <ecNumber evidence="15">6.1.1.20</ecNumber>
    </recommendedName>
    <alternativeName>
        <fullName evidence="15">Phenylalanyl-tRNA synthetase beta subunit</fullName>
        <shortName evidence="15">PheRS</shortName>
    </alternativeName>
</protein>
<feature type="binding site" evidence="15">
    <location>
        <position position="485"/>
    </location>
    <ligand>
        <name>Mg(2+)</name>
        <dbReference type="ChEBI" id="CHEBI:18420"/>
        <note>shared with alpha subunit</note>
    </ligand>
</feature>
<dbReference type="InterPro" id="IPR002547">
    <property type="entry name" value="tRNA-bd_dom"/>
</dbReference>
<dbReference type="Pfam" id="PF17759">
    <property type="entry name" value="tRNA_synthFbeta"/>
    <property type="match status" value="1"/>
</dbReference>
<organism evidence="21 22">
    <name type="scientific">Helicobacter fennelliae</name>
    <dbReference type="NCBI Taxonomy" id="215"/>
    <lineage>
        <taxon>Bacteria</taxon>
        <taxon>Pseudomonadati</taxon>
        <taxon>Campylobacterota</taxon>
        <taxon>Epsilonproteobacteria</taxon>
        <taxon>Campylobacterales</taxon>
        <taxon>Helicobacteraceae</taxon>
        <taxon>Helicobacter</taxon>
    </lineage>
</organism>
<dbReference type="InterPro" id="IPR045060">
    <property type="entry name" value="Phe-tRNA-ligase_IIc_bsu"/>
</dbReference>
<dbReference type="InterPro" id="IPR004532">
    <property type="entry name" value="Phe-tRNA-ligase_IIc_bsu_bact"/>
</dbReference>
<evidence type="ECO:0000256" key="11">
    <source>
        <dbReference type="ARBA" id="ARBA00022884"/>
    </source>
</evidence>
<feature type="binding site" evidence="15">
    <location>
        <position position="486"/>
    </location>
    <ligand>
        <name>Mg(2+)</name>
        <dbReference type="ChEBI" id="CHEBI:18420"/>
        <note>shared with alpha subunit</note>
    </ligand>
</feature>
<keyword evidence="12 15" id="KW-0648">Protein biosynthesis</keyword>
<dbReference type="Pfam" id="PF01588">
    <property type="entry name" value="tRNA_bind"/>
    <property type="match status" value="1"/>
</dbReference>
<dbReference type="SUPFAM" id="SSF55681">
    <property type="entry name" value="Class II aaRS and biotin synthetases"/>
    <property type="match status" value="1"/>
</dbReference>
<dbReference type="SUPFAM" id="SSF54991">
    <property type="entry name" value="Anticodon-binding domain of PheRS"/>
    <property type="match status" value="1"/>
</dbReference>
<feature type="domain" description="FDX-ACB" evidence="19">
    <location>
        <begin position="715"/>
        <end position="803"/>
    </location>
</feature>
<dbReference type="InterPro" id="IPR005147">
    <property type="entry name" value="tRNA_synthase_B5-dom"/>
</dbReference>
<keyword evidence="6 15" id="KW-0436">Ligase</keyword>
<evidence type="ECO:0000313" key="21">
    <source>
        <dbReference type="EMBL" id="SQB99002.1"/>
    </source>
</evidence>
<evidence type="ECO:0000259" key="19">
    <source>
        <dbReference type="PROSITE" id="PS51447"/>
    </source>
</evidence>
<dbReference type="PROSITE" id="PS51483">
    <property type="entry name" value="B5"/>
    <property type="match status" value="1"/>
</dbReference>
<comment type="similarity">
    <text evidence="2 15">Belongs to the phenylalanyl-tRNA synthetase beta subunit family. Type 1 subfamily.</text>
</comment>
<evidence type="ECO:0000256" key="7">
    <source>
        <dbReference type="ARBA" id="ARBA00022723"/>
    </source>
</evidence>
<evidence type="ECO:0000256" key="15">
    <source>
        <dbReference type="HAMAP-Rule" id="MF_00283"/>
    </source>
</evidence>
<dbReference type="Gene3D" id="3.30.56.10">
    <property type="match status" value="2"/>
</dbReference>
<dbReference type="Gene3D" id="3.30.70.380">
    <property type="entry name" value="Ferrodoxin-fold anticodon-binding domain"/>
    <property type="match status" value="1"/>
</dbReference>
<evidence type="ECO:0000256" key="17">
    <source>
        <dbReference type="SAM" id="MobiDB-lite"/>
    </source>
</evidence>
<dbReference type="NCBIfam" id="TIGR00472">
    <property type="entry name" value="pheT_bact"/>
    <property type="match status" value="1"/>
</dbReference>
<accession>A0A2X3B5C0</accession>
<dbReference type="InterPro" id="IPR033714">
    <property type="entry name" value="tRNA_bind_bactPheRS"/>
</dbReference>
<feature type="binding site" evidence="15">
    <location>
        <position position="482"/>
    </location>
    <ligand>
        <name>Mg(2+)</name>
        <dbReference type="ChEBI" id="CHEBI:18420"/>
        <note>shared with alpha subunit</note>
    </ligand>
</feature>
<dbReference type="PROSITE" id="PS51447">
    <property type="entry name" value="FDX_ACB"/>
    <property type="match status" value="1"/>
</dbReference>
<dbReference type="Pfam" id="PF03484">
    <property type="entry name" value="B5"/>
    <property type="match status" value="1"/>
</dbReference>
<dbReference type="Proteomes" id="UP000250166">
    <property type="component" value="Unassembled WGS sequence"/>
</dbReference>
<dbReference type="PANTHER" id="PTHR10947">
    <property type="entry name" value="PHENYLALANYL-TRNA SYNTHETASE BETA CHAIN AND LEUCINE-RICH REPEAT-CONTAINING PROTEIN 47"/>
    <property type="match status" value="1"/>
</dbReference>
<dbReference type="InterPro" id="IPR009061">
    <property type="entry name" value="DNA-bd_dom_put_sf"/>
</dbReference>
<evidence type="ECO:0000256" key="3">
    <source>
        <dbReference type="ARBA" id="ARBA00011209"/>
    </source>
</evidence>
<evidence type="ECO:0000256" key="8">
    <source>
        <dbReference type="ARBA" id="ARBA00022741"/>
    </source>
</evidence>
<evidence type="ECO:0000259" key="20">
    <source>
        <dbReference type="PROSITE" id="PS51483"/>
    </source>
</evidence>
<comment type="cofactor">
    <cofactor evidence="15">
        <name>Mg(2+)</name>
        <dbReference type="ChEBI" id="CHEBI:18420"/>
    </cofactor>
    <text evidence="15">Binds 2 magnesium ions per tetramer.</text>
</comment>
<dbReference type="InterPro" id="IPR012340">
    <property type="entry name" value="NA-bd_OB-fold"/>
</dbReference>
<dbReference type="RefSeq" id="WP_112058779.1">
    <property type="nucleotide sequence ID" value="NZ_UAWL01000006.1"/>
</dbReference>
<evidence type="ECO:0000256" key="12">
    <source>
        <dbReference type="ARBA" id="ARBA00022917"/>
    </source>
</evidence>
<name>A0A2X3B5C0_9HELI</name>
<evidence type="ECO:0000256" key="1">
    <source>
        <dbReference type="ARBA" id="ARBA00004496"/>
    </source>
</evidence>
<dbReference type="Gene3D" id="3.30.930.10">
    <property type="entry name" value="Bira Bifunctional Protein, Domain 2"/>
    <property type="match status" value="1"/>
</dbReference>
<dbReference type="SMART" id="SM00896">
    <property type="entry name" value="FDX-ACB"/>
    <property type="match status" value="1"/>
</dbReference>
<dbReference type="Pfam" id="PF03147">
    <property type="entry name" value="FDX-ACB"/>
    <property type="match status" value="1"/>
</dbReference>
<evidence type="ECO:0000256" key="14">
    <source>
        <dbReference type="ARBA" id="ARBA00049255"/>
    </source>
</evidence>
<evidence type="ECO:0000256" key="9">
    <source>
        <dbReference type="ARBA" id="ARBA00022840"/>
    </source>
</evidence>
<dbReference type="AlphaFoldDB" id="A0A2X3B5C0"/>
<evidence type="ECO:0000256" key="5">
    <source>
        <dbReference type="ARBA" id="ARBA00022555"/>
    </source>
</evidence>
<dbReference type="PANTHER" id="PTHR10947:SF0">
    <property type="entry name" value="PHENYLALANINE--TRNA LIGASE BETA SUBUNIT"/>
    <property type="match status" value="1"/>
</dbReference>
<dbReference type="CDD" id="cd00769">
    <property type="entry name" value="PheRS_beta_core"/>
    <property type="match status" value="1"/>
</dbReference>
<dbReference type="InterPro" id="IPR005121">
    <property type="entry name" value="Fdx_antiC-bd"/>
</dbReference>
<dbReference type="PROSITE" id="PS50886">
    <property type="entry name" value="TRBD"/>
    <property type="match status" value="1"/>
</dbReference>
<dbReference type="EC" id="6.1.1.20" evidence="15"/>
<dbReference type="InterPro" id="IPR041616">
    <property type="entry name" value="PheRS_beta_core"/>
</dbReference>
<dbReference type="SUPFAM" id="SSF46955">
    <property type="entry name" value="Putative DNA-binding domain"/>
    <property type="match status" value="1"/>
</dbReference>
<keyword evidence="7 15" id="KW-0479">Metal-binding</keyword>
<keyword evidence="10 15" id="KW-0460">Magnesium</keyword>
<dbReference type="SUPFAM" id="SSF50249">
    <property type="entry name" value="Nucleic acid-binding proteins"/>
    <property type="match status" value="1"/>
</dbReference>
<keyword evidence="13 15" id="KW-0030">Aminoacyl-tRNA synthetase</keyword>
<dbReference type="InterPro" id="IPR036690">
    <property type="entry name" value="Fdx_antiC-bd_sf"/>
</dbReference>
<evidence type="ECO:0000256" key="13">
    <source>
        <dbReference type="ARBA" id="ARBA00023146"/>
    </source>
</evidence>
<comment type="subcellular location">
    <subcellularLocation>
        <location evidence="1 15">Cytoplasm</location>
    </subcellularLocation>
</comment>
<comment type="catalytic activity">
    <reaction evidence="14 15">
        <text>tRNA(Phe) + L-phenylalanine + ATP = L-phenylalanyl-tRNA(Phe) + AMP + diphosphate + H(+)</text>
        <dbReference type="Rhea" id="RHEA:19413"/>
        <dbReference type="Rhea" id="RHEA-COMP:9668"/>
        <dbReference type="Rhea" id="RHEA-COMP:9699"/>
        <dbReference type="ChEBI" id="CHEBI:15378"/>
        <dbReference type="ChEBI" id="CHEBI:30616"/>
        <dbReference type="ChEBI" id="CHEBI:33019"/>
        <dbReference type="ChEBI" id="CHEBI:58095"/>
        <dbReference type="ChEBI" id="CHEBI:78442"/>
        <dbReference type="ChEBI" id="CHEBI:78531"/>
        <dbReference type="ChEBI" id="CHEBI:456215"/>
        <dbReference type="EC" id="6.1.1.20"/>
    </reaction>
</comment>
<dbReference type="CDD" id="cd02796">
    <property type="entry name" value="tRNA_bind_bactPheRS"/>
    <property type="match status" value="1"/>
</dbReference>
<evidence type="ECO:0000313" key="22">
    <source>
        <dbReference type="Proteomes" id="UP000250166"/>
    </source>
</evidence>
<feature type="compositionally biased region" description="Basic and acidic residues" evidence="17">
    <location>
        <begin position="105"/>
        <end position="126"/>
    </location>
</feature>
<keyword evidence="11 16" id="KW-0694">RNA-binding</keyword>
<keyword evidence="5 16" id="KW-0820">tRNA-binding</keyword>
<comment type="subunit">
    <text evidence="3 15">Tetramer of two alpha and two beta subunits.</text>
</comment>
<feature type="domain" description="TRNA-binding" evidence="18">
    <location>
        <begin position="39"/>
        <end position="179"/>
    </location>
</feature>
<dbReference type="SMART" id="SM00874">
    <property type="entry name" value="B5"/>
    <property type="match status" value="1"/>
</dbReference>
<feature type="region of interest" description="Disordered" evidence="17">
    <location>
        <begin position="100"/>
        <end position="126"/>
    </location>
</feature>
<reference evidence="21 22" key="1">
    <citation type="submission" date="2018-06" db="EMBL/GenBank/DDBJ databases">
        <authorList>
            <consortium name="Pathogen Informatics"/>
            <person name="Doyle S."/>
        </authorList>
    </citation>
    <scope>NUCLEOTIDE SEQUENCE [LARGE SCALE GENOMIC DNA]</scope>
    <source>
        <strain evidence="21 22">NCTC13102</strain>
    </source>
</reference>
<dbReference type="EMBL" id="UAWL01000006">
    <property type="protein sequence ID" value="SQB99002.1"/>
    <property type="molecule type" value="Genomic_DNA"/>
</dbReference>
<gene>
    <name evidence="15 21" type="primary">pheT</name>
    <name evidence="21" type="ORF">NCTC13102_01475</name>
</gene>
<keyword evidence="4 15" id="KW-0963">Cytoplasm</keyword>
<dbReference type="GO" id="GO:0009328">
    <property type="term" value="C:phenylalanine-tRNA ligase complex"/>
    <property type="evidence" value="ECO:0007669"/>
    <property type="project" value="TreeGrafter"/>
</dbReference>
<evidence type="ECO:0000256" key="16">
    <source>
        <dbReference type="PROSITE-ProRule" id="PRU00209"/>
    </source>
</evidence>
<dbReference type="GO" id="GO:0000287">
    <property type="term" value="F:magnesium ion binding"/>
    <property type="evidence" value="ECO:0007669"/>
    <property type="project" value="UniProtKB-UniRule"/>
</dbReference>
<evidence type="ECO:0000256" key="6">
    <source>
        <dbReference type="ARBA" id="ARBA00022598"/>
    </source>
</evidence>
<dbReference type="GO" id="GO:0004826">
    <property type="term" value="F:phenylalanine-tRNA ligase activity"/>
    <property type="evidence" value="ECO:0007669"/>
    <property type="project" value="UniProtKB-UniRule"/>
</dbReference>
<dbReference type="Gene3D" id="2.40.50.140">
    <property type="entry name" value="Nucleic acid-binding proteins"/>
    <property type="match status" value="1"/>
</dbReference>
<dbReference type="HAMAP" id="MF_00283">
    <property type="entry name" value="Phe_tRNA_synth_beta1"/>
    <property type="match status" value="1"/>
</dbReference>
<keyword evidence="9 15" id="KW-0067">ATP-binding</keyword>
<dbReference type="GO" id="GO:0005524">
    <property type="term" value="F:ATP binding"/>
    <property type="evidence" value="ECO:0007669"/>
    <property type="project" value="UniProtKB-UniRule"/>
</dbReference>
<evidence type="ECO:0000256" key="10">
    <source>
        <dbReference type="ARBA" id="ARBA00022842"/>
    </source>
</evidence>
<evidence type="ECO:0000256" key="2">
    <source>
        <dbReference type="ARBA" id="ARBA00008653"/>
    </source>
</evidence>
<keyword evidence="8 15" id="KW-0547">Nucleotide-binding</keyword>
<evidence type="ECO:0000259" key="18">
    <source>
        <dbReference type="PROSITE" id="PS50886"/>
    </source>
</evidence>
<dbReference type="GO" id="GO:0006432">
    <property type="term" value="P:phenylalanyl-tRNA aminoacylation"/>
    <property type="evidence" value="ECO:0007669"/>
    <property type="project" value="UniProtKB-UniRule"/>
</dbReference>
<feature type="domain" description="B5" evidence="20">
    <location>
        <begin position="421"/>
        <end position="498"/>
    </location>
</feature>
<sequence>MVISTSNLSYFIDISHIQIEDMCEKLNSIGIEVESMRQIQIPQKVVVGRVVSKNPHPNADKLNICQVDVGNQTFQIVCGAQNVQKDQYVALALEGAELPVQNNKQDNKTQEQKTQDKKTKDKKDSPLAHTLTIKKTTLRGVESCGMICSSSELGLEKINDGIMVLDSSIGELELGKPLCEYEFFNQYLIEVSLTPNRGDCLCILGIARELACVYNLSITLPSEEEYGLVFGIGRALNLSVEGCLKSYLLYKAIEVQEISMALHIQLILAYNGILKSNPIQNYKNFITYLSGVLFNIYPISNDTQTPITLKIKKDENELESVYDSAGHKLSEIGIKSYVDESKIVAFPALLIVEASYAEPEIISKALFHKHIPHDKDITYRSTRGSNPELLIGMNLFCSILNTYTQCSIYSGYQEVEMTQESQRHYVNMTFNMISQIIGKEVEKEKIALILKQLNFKIDADGDGVFFRITPPPYRHDIYSPQDVAEEFLRIYGIKNIPSTPYSSIQKRGINKTLLAYQNKRDLATRAIAQGFFETIHYVFYQRSKLVEWGFEVLEEELDLKNPITNELNTLRTSLIPGLFDSVVRNQNFGYKSIKMFEIGSVYNRKREESQHMSFVVSGFKTQESYPYPKGEKWDFYSFAQTISHIIGDFELSAPKEIPTFAHPYQYADIILGSVRIGFIGRLHPKFAQTLDIQEAFFAQIDMFNFKILQSMKPYSKLHSNQRDLTIVIDKDIPFHQIKSRILDSAPLYLKAIYPLDVYEDKDFALTLRAVFQPQDISLTEEQIAGFMEQILHILESEFNAKLKI</sequence>
<dbReference type="InterPro" id="IPR045864">
    <property type="entry name" value="aa-tRNA-synth_II/BPL/LPL"/>
</dbReference>
<feature type="binding site" evidence="15">
    <location>
        <position position="476"/>
    </location>
    <ligand>
        <name>Mg(2+)</name>
        <dbReference type="ChEBI" id="CHEBI:18420"/>
        <note>shared with alpha subunit</note>
    </ligand>
</feature>
<evidence type="ECO:0000256" key="4">
    <source>
        <dbReference type="ARBA" id="ARBA00022490"/>
    </source>
</evidence>